<dbReference type="PANTHER" id="PTHR12706:SF13">
    <property type="entry name" value="PROTEIN FORGETTER 1"/>
    <property type="match status" value="1"/>
</dbReference>
<dbReference type="InterPro" id="IPR026937">
    <property type="entry name" value="SBNO_Helicase_C_dom"/>
</dbReference>
<dbReference type="EMBL" id="CAJHUC010002762">
    <property type="protein sequence ID" value="CAD7704336.1"/>
    <property type="molecule type" value="Genomic_DNA"/>
</dbReference>
<feature type="region of interest" description="Disordered" evidence="2">
    <location>
        <begin position="175"/>
        <end position="346"/>
    </location>
</feature>
<dbReference type="Proteomes" id="UP000708148">
    <property type="component" value="Unassembled WGS sequence"/>
</dbReference>
<evidence type="ECO:0008006" key="8">
    <source>
        <dbReference type="Google" id="ProtNLM"/>
    </source>
</evidence>
<dbReference type="GO" id="GO:0006355">
    <property type="term" value="P:regulation of DNA-templated transcription"/>
    <property type="evidence" value="ECO:0007669"/>
    <property type="project" value="InterPro"/>
</dbReference>
<evidence type="ECO:0000313" key="6">
    <source>
        <dbReference type="EMBL" id="CAD7704336.1"/>
    </source>
</evidence>
<dbReference type="InterPro" id="IPR039187">
    <property type="entry name" value="SNO_AAA"/>
</dbReference>
<evidence type="ECO:0000256" key="1">
    <source>
        <dbReference type="ARBA" id="ARBA00006992"/>
    </source>
</evidence>
<feature type="compositionally biased region" description="Polar residues" evidence="2">
    <location>
        <begin position="287"/>
        <end position="306"/>
    </location>
</feature>
<evidence type="ECO:0000259" key="4">
    <source>
        <dbReference type="Pfam" id="PF13872"/>
    </source>
</evidence>
<feature type="compositionally biased region" description="Pro residues" evidence="2">
    <location>
        <begin position="333"/>
        <end position="343"/>
    </location>
</feature>
<proteinExistence type="inferred from homology"/>
<dbReference type="GO" id="GO:0005634">
    <property type="term" value="C:nucleus"/>
    <property type="evidence" value="ECO:0007669"/>
    <property type="project" value="TreeGrafter"/>
</dbReference>
<feature type="domain" description="Strawberry notch AAA" evidence="4">
    <location>
        <begin position="1"/>
        <end position="37"/>
    </location>
</feature>
<feature type="compositionally biased region" description="Basic and acidic residues" evidence="2">
    <location>
        <begin position="185"/>
        <end position="206"/>
    </location>
</feature>
<dbReference type="Pfam" id="PF13872">
    <property type="entry name" value="AAA_34"/>
    <property type="match status" value="1"/>
</dbReference>
<evidence type="ECO:0000259" key="5">
    <source>
        <dbReference type="Pfam" id="PF25373"/>
    </source>
</evidence>
<dbReference type="Pfam" id="PF13871">
    <property type="entry name" value="Helicase_C_4"/>
    <property type="match status" value="1"/>
</dbReference>
<dbReference type="AlphaFoldDB" id="A0A8S1JDP2"/>
<dbReference type="OrthoDB" id="421838at2759"/>
<reference evidence="6" key="1">
    <citation type="submission" date="2020-12" db="EMBL/GenBank/DDBJ databases">
        <authorList>
            <person name="Iha C."/>
        </authorList>
    </citation>
    <scope>NUCLEOTIDE SEQUENCE</scope>
</reference>
<feature type="compositionally biased region" description="Polar residues" evidence="2">
    <location>
        <begin position="269"/>
        <end position="279"/>
    </location>
</feature>
<dbReference type="InterPro" id="IPR057332">
    <property type="entry name" value="SBNO_a/b_dom"/>
</dbReference>
<dbReference type="Pfam" id="PF25373">
    <property type="entry name" value="SBNO"/>
    <property type="match status" value="1"/>
</dbReference>
<feature type="compositionally biased region" description="Polar residues" evidence="2">
    <location>
        <begin position="175"/>
        <end position="184"/>
    </location>
</feature>
<dbReference type="PANTHER" id="PTHR12706">
    <property type="entry name" value="STRAWBERRY NOTCH-RELATED"/>
    <property type="match status" value="1"/>
</dbReference>
<dbReference type="GO" id="GO:0042393">
    <property type="term" value="F:histone binding"/>
    <property type="evidence" value="ECO:0007669"/>
    <property type="project" value="TreeGrafter"/>
</dbReference>
<dbReference type="InterPro" id="IPR027417">
    <property type="entry name" value="P-loop_NTPase"/>
</dbReference>
<gene>
    <name evidence="6" type="ORF">OSTQU699_LOCUS9691</name>
</gene>
<feature type="domain" description="Strawberry notch helicase C" evidence="3">
    <location>
        <begin position="371"/>
        <end position="685"/>
    </location>
</feature>
<dbReference type="GO" id="GO:0031490">
    <property type="term" value="F:chromatin DNA binding"/>
    <property type="evidence" value="ECO:0007669"/>
    <property type="project" value="TreeGrafter"/>
</dbReference>
<accession>A0A8S1JDP2</accession>
<name>A0A8S1JDP2_9CHLO</name>
<dbReference type="SUPFAM" id="SSF52540">
    <property type="entry name" value="P-loop containing nucleoside triphosphate hydrolases"/>
    <property type="match status" value="1"/>
</dbReference>
<dbReference type="InterPro" id="IPR026741">
    <property type="entry name" value="SNO"/>
</dbReference>
<keyword evidence="7" id="KW-1185">Reference proteome</keyword>
<feature type="domain" description="SBNO alpha/beta" evidence="5">
    <location>
        <begin position="722"/>
        <end position="818"/>
    </location>
</feature>
<comment type="similarity">
    <text evidence="1">Belongs to the SBNO family.</text>
</comment>
<comment type="caution">
    <text evidence="6">The sequence shown here is derived from an EMBL/GenBank/DDBJ whole genome shotgun (WGS) entry which is preliminary data.</text>
</comment>
<organism evidence="6 7">
    <name type="scientific">Ostreobium quekettii</name>
    <dbReference type="NCBI Taxonomy" id="121088"/>
    <lineage>
        <taxon>Eukaryota</taxon>
        <taxon>Viridiplantae</taxon>
        <taxon>Chlorophyta</taxon>
        <taxon>core chlorophytes</taxon>
        <taxon>Ulvophyceae</taxon>
        <taxon>TCBD clade</taxon>
        <taxon>Bryopsidales</taxon>
        <taxon>Ostreobineae</taxon>
        <taxon>Ostreobiaceae</taxon>
        <taxon>Ostreobium</taxon>
    </lineage>
</organism>
<evidence type="ECO:0000256" key="2">
    <source>
        <dbReference type="SAM" id="MobiDB-lite"/>
    </source>
</evidence>
<evidence type="ECO:0000313" key="7">
    <source>
        <dbReference type="Proteomes" id="UP000708148"/>
    </source>
</evidence>
<sequence length="939" mass="104535">MDMKSRGMYLCRTLSFAHAEFETCEIELEEEMKLVYKKACELVSGLYKEFLYAVHRYQYPTMEDKSKKFSWSLFWGAHQRFFKSLCMAAKVPATVRLAKKALKEGKCVIIGLQSTGEARTTDVVNERGTELEDFAGMKETLLKFIENHYPLPEVEEIALEEFEEEEIATQCNVAMSSINSSSDEGSTRGDKEAKVRWPKKTDKDANGADESVSPSGDGTTSDEKSTQQRNRLTGRELGNGGQADGGVPNRLQAGKEVPSGEESTTSEEPQNNRSSSSPETGAEGLKPSSSKATTVLNNARSQTTAGSGDEVIEIDIEDERGRKPGACSTGCQPPQPPPRPKPVPQDDMYAEAMERRRKVLENVERIDLPVNPLDELIDQLGGPTKVAEMTGRKCRLTRNKEGERKGKVTYQSRGAELGESLENVNIAEQKAFMSGKKLVAIISDAASAGISLQADRRCENQLRRVHLTLELPWSAEKAIQQFGRSHRSNQVSCPEYKLLFTSLGGEKRFVASVARRLLSLGALTQGDRRAGVSFEMCDFNYDSTWGRRALNTMYMGLMEECTPIVAPSCVASNMGEPNAKYANLERFRTEMRRHLFSVGIIKPKPRHNEQPALMLRDIALDLIDPDPAIGSIPDGERNNVPHFLNRLLGMVPTLQCDLFGWYQEHLDATISRAKKEGRYDTGIVDVQGTRLEMQGPPQTVFVDRLSGGRTLHYQVHQDRGVSWMDAVKMLKEHLKAVGGADDGRSGFYRNKPGAHRGLHMVLALYDPDSSLPRFKMIRPLTGAASKPWKSSELKQRYIPMEDEEMAQELWDDVYNAAGRQKFRVKQLNILAGVILPIWGVIDRALGMQHREHDKLLQVRRLQMTNSSQRLVGVLVPESAMHVVLEGLEELNAANGVTADSPSLDYVPDYDDVGPFGTGVTAPQWGGRHPGQEPIELLDE</sequence>
<evidence type="ECO:0000259" key="3">
    <source>
        <dbReference type="Pfam" id="PF13871"/>
    </source>
</evidence>
<feature type="region of interest" description="Disordered" evidence="2">
    <location>
        <begin position="918"/>
        <end position="939"/>
    </location>
</feature>
<protein>
    <recommendedName>
        <fullName evidence="8">Strawberry notch helicase C domain-containing protein</fullName>
    </recommendedName>
</protein>